<comment type="caution">
    <text evidence="1">The sequence shown here is derived from an EMBL/GenBank/DDBJ whole genome shotgun (WGS) entry which is preliminary data.</text>
</comment>
<sequence>MTPSLMEEAGISSSPASSSPSVKELISCMVAGSSSSDDNEVATPEECAFTQSPAPQQASILEDCVTGRRNHSSDSGDGARRKLKSYTGAEIEEKMLNEQRLLREQFEAFHKEEMEIRSKALKLLEKLVDAMVEFFNKSDATSCTRSGDSCDRAAGICVLASRAP</sequence>
<evidence type="ECO:0000313" key="2">
    <source>
        <dbReference type="Proteomes" id="UP000821845"/>
    </source>
</evidence>
<keyword evidence="2" id="KW-1185">Reference proteome</keyword>
<organism evidence="1 2">
    <name type="scientific">Hyalomma asiaticum</name>
    <name type="common">Tick</name>
    <dbReference type="NCBI Taxonomy" id="266040"/>
    <lineage>
        <taxon>Eukaryota</taxon>
        <taxon>Metazoa</taxon>
        <taxon>Ecdysozoa</taxon>
        <taxon>Arthropoda</taxon>
        <taxon>Chelicerata</taxon>
        <taxon>Arachnida</taxon>
        <taxon>Acari</taxon>
        <taxon>Parasitiformes</taxon>
        <taxon>Ixodida</taxon>
        <taxon>Ixodoidea</taxon>
        <taxon>Ixodidae</taxon>
        <taxon>Hyalomminae</taxon>
        <taxon>Hyalomma</taxon>
    </lineage>
</organism>
<accession>A0ACB7T8V6</accession>
<name>A0ACB7T8V6_HYAAI</name>
<gene>
    <name evidence="1" type="ORF">HPB50_009542</name>
</gene>
<dbReference type="Proteomes" id="UP000821845">
    <property type="component" value="Chromosome 10"/>
</dbReference>
<protein>
    <submittedName>
        <fullName evidence="1">Uncharacterized protein</fullName>
    </submittedName>
</protein>
<dbReference type="EMBL" id="CM023490">
    <property type="protein sequence ID" value="KAH6942717.1"/>
    <property type="molecule type" value="Genomic_DNA"/>
</dbReference>
<reference evidence="1" key="1">
    <citation type="submission" date="2020-05" db="EMBL/GenBank/DDBJ databases">
        <title>Large-scale comparative analyses of tick genomes elucidate their genetic diversity and vector capacities.</title>
        <authorList>
            <person name="Jia N."/>
            <person name="Wang J."/>
            <person name="Shi W."/>
            <person name="Du L."/>
            <person name="Sun Y."/>
            <person name="Zhan W."/>
            <person name="Jiang J."/>
            <person name="Wang Q."/>
            <person name="Zhang B."/>
            <person name="Ji P."/>
            <person name="Sakyi L.B."/>
            <person name="Cui X."/>
            <person name="Yuan T."/>
            <person name="Jiang B."/>
            <person name="Yang W."/>
            <person name="Lam T.T.-Y."/>
            <person name="Chang Q."/>
            <person name="Ding S."/>
            <person name="Wang X."/>
            <person name="Zhu J."/>
            <person name="Ruan X."/>
            <person name="Zhao L."/>
            <person name="Wei J."/>
            <person name="Que T."/>
            <person name="Du C."/>
            <person name="Cheng J."/>
            <person name="Dai P."/>
            <person name="Han X."/>
            <person name="Huang E."/>
            <person name="Gao Y."/>
            <person name="Liu J."/>
            <person name="Shao H."/>
            <person name="Ye R."/>
            <person name="Li L."/>
            <person name="Wei W."/>
            <person name="Wang X."/>
            <person name="Wang C."/>
            <person name="Yang T."/>
            <person name="Huo Q."/>
            <person name="Li W."/>
            <person name="Guo W."/>
            <person name="Chen H."/>
            <person name="Zhou L."/>
            <person name="Ni X."/>
            <person name="Tian J."/>
            <person name="Zhou Y."/>
            <person name="Sheng Y."/>
            <person name="Liu T."/>
            <person name="Pan Y."/>
            <person name="Xia L."/>
            <person name="Li J."/>
            <person name="Zhao F."/>
            <person name="Cao W."/>
        </authorList>
    </citation>
    <scope>NUCLEOTIDE SEQUENCE</scope>
    <source>
        <strain evidence="1">Hyas-2018</strain>
    </source>
</reference>
<evidence type="ECO:0000313" key="1">
    <source>
        <dbReference type="EMBL" id="KAH6942717.1"/>
    </source>
</evidence>
<proteinExistence type="predicted"/>